<reference evidence="2 3" key="1">
    <citation type="journal article" date="2016" name="Sci. Rep.">
        <title>Peltaster fructicola genome reveals evolution from an invasive phytopathogen to an ectophytic parasite.</title>
        <authorList>
            <person name="Xu C."/>
            <person name="Chen H."/>
            <person name="Gleason M.L."/>
            <person name="Xu J.R."/>
            <person name="Liu H."/>
            <person name="Zhang R."/>
            <person name="Sun G."/>
        </authorList>
    </citation>
    <scope>NUCLEOTIDE SEQUENCE [LARGE SCALE GENOMIC DNA]</scope>
    <source>
        <strain evidence="2 3">LNHT1506</strain>
    </source>
</reference>
<dbReference type="OrthoDB" id="5404004at2759"/>
<organism evidence="2 3">
    <name type="scientific">Peltaster fructicola</name>
    <dbReference type="NCBI Taxonomy" id="286661"/>
    <lineage>
        <taxon>Eukaryota</taxon>
        <taxon>Fungi</taxon>
        <taxon>Dikarya</taxon>
        <taxon>Ascomycota</taxon>
        <taxon>Pezizomycotina</taxon>
        <taxon>Dothideomycetes</taxon>
        <taxon>Dothideomycetes incertae sedis</taxon>
        <taxon>Peltaster</taxon>
    </lineage>
</organism>
<gene>
    <name evidence="2" type="ORF">AMS68_000799</name>
</gene>
<feature type="region of interest" description="Disordered" evidence="1">
    <location>
        <begin position="158"/>
        <end position="201"/>
    </location>
</feature>
<name>A0A6H0XKM0_9PEZI</name>
<protein>
    <submittedName>
        <fullName evidence="2">Uncharacterized protein</fullName>
    </submittedName>
</protein>
<dbReference type="Proteomes" id="UP000503462">
    <property type="component" value="Chromosome 1"/>
</dbReference>
<evidence type="ECO:0000256" key="1">
    <source>
        <dbReference type="SAM" id="MobiDB-lite"/>
    </source>
</evidence>
<dbReference type="AlphaFoldDB" id="A0A6H0XKM0"/>
<accession>A0A6H0XKM0</accession>
<feature type="region of interest" description="Disordered" evidence="1">
    <location>
        <begin position="524"/>
        <end position="543"/>
    </location>
</feature>
<proteinExistence type="predicted"/>
<feature type="compositionally biased region" description="Basic residues" evidence="1">
    <location>
        <begin position="188"/>
        <end position="200"/>
    </location>
</feature>
<sequence length="543" mass="59632">MPLATNDHPYSSIAASRRRDVPTLRPQTADAGTRHSKLSRMSFFEAFAIDAGDDTFAFPKPSSAKTTPKGIEMLASVASSREASPMIGVALGSPSHPPLCWTRTHSFGPGSANATPRTPRFTEFFDTQSPMETLTPDSARPQSTTAWKKVGSLFRRATKSIKNDSKTAAKPPPRPTGMPAIAQPTPRPKSRGRMSFKREKKKELYGETWPVDSKIDLGWNHVVRATEITVSSAQWTDSSRPSETDDTSLDIITPATCETSTPSTIPRLELQLPSCQLERYSVMFEKLLDPKPSLLERRRSRLLILDMSTSDTSKTQDITHLTPLAEDSPERVLPTRRSTAPALSPSLSVRYKAQPSKSTAFHRPLHLQRSNTTPLPEGSPLRTEFGASIPSQVQTLFDSPVSSEEDEPVLPHTPPHSASIDIVRVVTDAVAHLEVQAQKEAANVWQSVLPVPPASTTSSRFSIDVHTALDSPRLPSRSHSFNGKDNTPRPHVRHVHVAVARKVSVSHAAQLGDRRSFKPKVVQVRTQPHSRKTSVLDTNDGIL</sequence>
<dbReference type="EMBL" id="CP051139">
    <property type="protein sequence ID" value="QIW95281.1"/>
    <property type="molecule type" value="Genomic_DNA"/>
</dbReference>
<keyword evidence="3" id="KW-1185">Reference proteome</keyword>
<evidence type="ECO:0000313" key="2">
    <source>
        <dbReference type="EMBL" id="QIW95281.1"/>
    </source>
</evidence>
<feature type="region of interest" description="Disordered" evidence="1">
    <location>
        <begin position="328"/>
        <end position="389"/>
    </location>
</feature>
<evidence type="ECO:0000313" key="3">
    <source>
        <dbReference type="Proteomes" id="UP000503462"/>
    </source>
</evidence>
<feature type="region of interest" description="Disordered" evidence="1">
    <location>
        <begin position="1"/>
        <end position="34"/>
    </location>
</feature>